<reference evidence="1 2" key="1">
    <citation type="submission" date="2020-08" db="EMBL/GenBank/DDBJ databases">
        <title>Genomic Encyclopedia of Type Strains, Phase III (KMG-III): the genomes of soil and plant-associated and newly described type strains.</title>
        <authorList>
            <person name="Whitman W."/>
        </authorList>
    </citation>
    <scope>NUCLEOTIDE SEQUENCE [LARGE SCALE GENOMIC DNA]</scope>
    <source>
        <strain evidence="1 2">CECT 5862</strain>
    </source>
</reference>
<protein>
    <submittedName>
        <fullName evidence="1">Uncharacterized protein</fullName>
    </submittedName>
</protein>
<accession>A0A7W5B4W1</accession>
<dbReference type="EMBL" id="JACHXK010000032">
    <property type="protein sequence ID" value="MBB3114454.1"/>
    <property type="molecule type" value="Genomic_DNA"/>
</dbReference>
<sequence>MLLDSAPIVCANMIEEYYHFTPITGESYDELYANCQVKGAK</sequence>
<comment type="caution">
    <text evidence="1">The sequence shown here is derived from an EMBL/GenBank/DDBJ whole genome shotgun (WGS) entry which is preliminary data.</text>
</comment>
<name>A0A7W5B4W1_9BACL</name>
<evidence type="ECO:0000313" key="1">
    <source>
        <dbReference type="EMBL" id="MBB3114454.1"/>
    </source>
</evidence>
<dbReference type="AlphaFoldDB" id="A0A7W5B4W1"/>
<proteinExistence type="predicted"/>
<gene>
    <name evidence="1" type="ORF">FHS18_006575</name>
</gene>
<evidence type="ECO:0000313" key="2">
    <source>
        <dbReference type="Proteomes" id="UP000570361"/>
    </source>
</evidence>
<dbReference type="Proteomes" id="UP000570361">
    <property type="component" value="Unassembled WGS sequence"/>
</dbReference>
<organism evidence="1 2">
    <name type="scientific">Paenibacillus phyllosphaerae</name>
    <dbReference type="NCBI Taxonomy" id="274593"/>
    <lineage>
        <taxon>Bacteria</taxon>
        <taxon>Bacillati</taxon>
        <taxon>Bacillota</taxon>
        <taxon>Bacilli</taxon>
        <taxon>Bacillales</taxon>
        <taxon>Paenibacillaceae</taxon>
        <taxon>Paenibacillus</taxon>
    </lineage>
</organism>
<keyword evidence="2" id="KW-1185">Reference proteome</keyword>